<dbReference type="InterPro" id="IPR005467">
    <property type="entry name" value="His_kinase_dom"/>
</dbReference>
<dbReference type="SMART" id="SM00065">
    <property type="entry name" value="GAF"/>
    <property type="match status" value="2"/>
</dbReference>
<dbReference type="SMART" id="SM00387">
    <property type="entry name" value="HATPase_c"/>
    <property type="match status" value="1"/>
</dbReference>
<dbReference type="SUPFAM" id="SSF55781">
    <property type="entry name" value="GAF domain-like"/>
    <property type="match status" value="3"/>
</dbReference>
<dbReference type="EC" id="2.7.13.3" evidence="2"/>
<dbReference type="InterPro" id="IPR004358">
    <property type="entry name" value="Sig_transdc_His_kin-like_C"/>
</dbReference>
<dbReference type="Gene3D" id="3.30.565.10">
    <property type="entry name" value="Histidine kinase-like ATPase, C-terminal domain"/>
    <property type="match status" value="1"/>
</dbReference>
<comment type="caution">
    <text evidence="7">The sequence shown here is derived from an EMBL/GenBank/DDBJ whole genome shotgun (WGS) entry which is preliminary data.</text>
</comment>
<evidence type="ECO:0000256" key="5">
    <source>
        <dbReference type="ARBA" id="ARBA00022777"/>
    </source>
</evidence>
<dbReference type="SUPFAM" id="SSF47384">
    <property type="entry name" value="Homodimeric domain of signal transducing histidine kinase"/>
    <property type="match status" value="1"/>
</dbReference>
<accession>A0ABQ2SFM8</accession>
<keyword evidence="4" id="KW-0808">Transferase</keyword>
<evidence type="ECO:0000256" key="4">
    <source>
        <dbReference type="ARBA" id="ARBA00022679"/>
    </source>
</evidence>
<evidence type="ECO:0000256" key="3">
    <source>
        <dbReference type="ARBA" id="ARBA00022553"/>
    </source>
</evidence>
<dbReference type="Gene3D" id="1.10.287.130">
    <property type="match status" value="1"/>
</dbReference>
<dbReference type="Gene3D" id="3.30.450.40">
    <property type="match status" value="2"/>
</dbReference>
<feature type="domain" description="Histidine kinase" evidence="6">
    <location>
        <begin position="650"/>
        <end position="866"/>
    </location>
</feature>
<protein>
    <recommendedName>
        <fullName evidence="2">histidine kinase</fullName>
        <ecNumber evidence="2">2.7.13.3</ecNumber>
    </recommendedName>
</protein>
<dbReference type="InterPro" id="IPR003661">
    <property type="entry name" value="HisK_dim/P_dom"/>
</dbReference>
<keyword evidence="3" id="KW-0597">Phosphoprotein</keyword>
<dbReference type="Pfam" id="PF02518">
    <property type="entry name" value="HATPase_c"/>
    <property type="match status" value="1"/>
</dbReference>
<dbReference type="PANTHER" id="PTHR42878">
    <property type="entry name" value="TWO-COMPONENT HISTIDINE KINASE"/>
    <property type="match status" value="1"/>
</dbReference>
<evidence type="ECO:0000256" key="2">
    <source>
        <dbReference type="ARBA" id="ARBA00012438"/>
    </source>
</evidence>
<proteinExistence type="predicted"/>
<dbReference type="InterPro" id="IPR029016">
    <property type="entry name" value="GAF-like_dom_sf"/>
</dbReference>
<name>A0ABQ2SFM8_9DEIO</name>
<gene>
    <name evidence="7" type="ORF">GCM10008961_11700</name>
</gene>
<keyword evidence="5" id="KW-0418">Kinase</keyword>
<dbReference type="RefSeq" id="WP_189099878.1">
    <property type="nucleotide sequence ID" value="NZ_BMQO01000003.1"/>
</dbReference>
<dbReference type="PANTHER" id="PTHR42878:SF15">
    <property type="entry name" value="BACTERIOPHYTOCHROME"/>
    <property type="match status" value="1"/>
</dbReference>
<dbReference type="EMBL" id="BMQO01000003">
    <property type="protein sequence ID" value="GGS21895.1"/>
    <property type="molecule type" value="Genomic_DNA"/>
</dbReference>
<evidence type="ECO:0000313" key="8">
    <source>
        <dbReference type="Proteomes" id="UP000620633"/>
    </source>
</evidence>
<reference evidence="8" key="1">
    <citation type="journal article" date="2019" name="Int. J. Syst. Evol. Microbiol.">
        <title>The Global Catalogue of Microorganisms (GCM) 10K type strain sequencing project: providing services to taxonomists for standard genome sequencing and annotation.</title>
        <authorList>
            <consortium name="The Broad Institute Genomics Platform"/>
            <consortium name="The Broad Institute Genome Sequencing Center for Infectious Disease"/>
            <person name="Wu L."/>
            <person name="Ma J."/>
        </authorList>
    </citation>
    <scope>NUCLEOTIDE SEQUENCE [LARGE SCALE GENOMIC DNA]</scope>
    <source>
        <strain evidence="8">JCM 31406</strain>
    </source>
</reference>
<dbReference type="Pfam" id="PF00512">
    <property type="entry name" value="HisKA"/>
    <property type="match status" value="1"/>
</dbReference>
<dbReference type="InterPro" id="IPR003018">
    <property type="entry name" value="GAF"/>
</dbReference>
<dbReference type="Pfam" id="PF13185">
    <property type="entry name" value="GAF_2"/>
    <property type="match status" value="1"/>
</dbReference>
<comment type="catalytic activity">
    <reaction evidence="1">
        <text>ATP + protein L-histidine = ADP + protein N-phospho-L-histidine.</text>
        <dbReference type="EC" id="2.7.13.3"/>
    </reaction>
</comment>
<organism evidence="7 8">
    <name type="scientific">Deinococcus knuensis</name>
    <dbReference type="NCBI Taxonomy" id="1837380"/>
    <lineage>
        <taxon>Bacteria</taxon>
        <taxon>Thermotogati</taxon>
        <taxon>Deinococcota</taxon>
        <taxon>Deinococci</taxon>
        <taxon>Deinococcales</taxon>
        <taxon>Deinococcaceae</taxon>
        <taxon>Deinococcus</taxon>
    </lineage>
</organism>
<evidence type="ECO:0000256" key="1">
    <source>
        <dbReference type="ARBA" id="ARBA00000085"/>
    </source>
</evidence>
<dbReference type="CDD" id="cd00082">
    <property type="entry name" value="HisKA"/>
    <property type="match status" value="1"/>
</dbReference>
<dbReference type="Proteomes" id="UP000620633">
    <property type="component" value="Unassembled WGS sequence"/>
</dbReference>
<dbReference type="InterPro" id="IPR003594">
    <property type="entry name" value="HATPase_dom"/>
</dbReference>
<sequence length="873" mass="94665">MTAFTSSLFERWQEVTSALAAASTPAQVRDALRGLGAHVELHLGETPDPAIPPFPDGETVDVTFSGPAGLHSAALSAALHFPPGAALTEQDRALLRATGPLISAALTRTPRLGGSLRGQDRETVLRAFMTLTEQLGADLEPDALIRSAEQGVRGLMPGVTVTYLERRADTWSVSFLSGDAHPDILAPDQPGQPSLSPAVLDATRSGLPVFVDHWNAAEQHLPSTRAYRAVALQAFHRDGQLVGLIGVGTTSHDTWTALERGIFAAACRSLHLALSRAWHVQQLAEERAALAAFVRFEEQAMNSRDPSELAGRAAEVLGATLRGVSVGYFAARGDQWMPVALPPDMPAGMLSELRVGVSLDATSSRSLLETRAPLFLPDWQAQGDGFSSNHGYRALALYPMFSGACPFGLLVMARRLGTDWNERERSVFLAVGRSLSMALDRSANAELLREQNAALHAQTRSLEAFAQLSADLGAQEDRYGLIRRAQEVALSLLDDGFAVYYEPEGGRWRLRAQVGDLRDPALQAAVDAGLDFERTLNLITPWRSGEPYYQDTYDTNTDGLPETRQVVGASACLPVTLRGEPVGVFCLVQFNARHWSQADRSLLSSVTQSLSLALDRARSVTDLRHYSAKLERSNAAMHAANEELEAFAYSVSHDLRAPVRHIAGFTDLLRKALGSELDTNAKASRALNVISDSAAHMNDLIDAMLNLSRTARQELRLGDVNLAALAADVQRDLTPDLHGRSVEWQIGPLPTVKGDPALLRQVLSNLMGNAVKYTSRRDHARIELWAEPQGDQWAVHVRDNGVGFDSRYAHKLFGVFQRLHRPEEFGGTGVGLANVRRILTRHGGSWSATGEPDQGATFTFTLPASGPVPTPQP</sequence>
<dbReference type="PRINTS" id="PR00344">
    <property type="entry name" value="BCTRLSENSOR"/>
</dbReference>
<dbReference type="InterPro" id="IPR036890">
    <property type="entry name" value="HATPase_C_sf"/>
</dbReference>
<dbReference type="PROSITE" id="PS50109">
    <property type="entry name" value="HIS_KIN"/>
    <property type="match status" value="1"/>
</dbReference>
<keyword evidence="8" id="KW-1185">Reference proteome</keyword>
<dbReference type="SMART" id="SM00388">
    <property type="entry name" value="HisKA"/>
    <property type="match status" value="1"/>
</dbReference>
<evidence type="ECO:0000259" key="6">
    <source>
        <dbReference type="PROSITE" id="PS50109"/>
    </source>
</evidence>
<dbReference type="SUPFAM" id="SSF55874">
    <property type="entry name" value="ATPase domain of HSP90 chaperone/DNA topoisomerase II/histidine kinase"/>
    <property type="match status" value="1"/>
</dbReference>
<dbReference type="InterPro" id="IPR036097">
    <property type="entry name" value="HisK_dim/P_sf"/>
</dbReference>
<dbReference type="InterPro" id="IPR050351">
    <property type="entry name" value="BphY/WalK/GraS-like"/>
</dbReference>
<evidence type="ECO:0000313" key="7">
    <source>
        <dbReference type="EMBL" id="GGS21895.1"/>
    </source>
</evidence>